<evidence type="ECO:0000313" key="2">
    <source>
        <dbReference type="Proteomes" id="UP001320706"/>
    </source>
</evidence>
<dbReference type="EMBL" id="JAMKPW020000043">
    <property type="protein sequence ID" value="KAK8194178.1"/>
    <property type="molecule type" value="Genomic_DNA"/>
</dbReference>
<proteinExistence type="predicted"/>
<organism evidence="1 2">
    <name type="scientific">Zalaria obscura</name>
    <dbReference type="NCBI Taxonomy" id="2024903"/>
    <lineage>
        <taxon>Eukaryota</taxon>
        <taxon>Fungi</taxon>
        <taxon>Dikarya</taxon>
        <taxon>Ascomycota</taxon>
        <taxon>Pezizomycotina</taxon>
        <taxon>Dothideomycetes</taxon>
        <taxon>Dothideomycetidae</taxon>
        <taxon>Dothideales</taxon>
        <taxon>Zalariaceae</taxon>
        <taxon>Zalaria</taxon>
    </lineage>
</organism>
<keyword evidence="2" id="KW-1185">Reference proteome</keyword>
<protein>
    <submittedName>
        <fullName evidence="1">Non-classical phosphatidylinositol transfer protein (PITP)</fullName>
    </submittedName>
</protein>
<sequence length="346" mass="38175">MNETMERVGGPLGTSATAQAGNAEINRKIEHARQTGQLDVPWDNLPDWHPLYKFSRQLGAILDKVGYNEMYGIELVAPTEEDKPVAFTTLLILQKFLRANANEVPKAIEQLTEALEWRKQYQPLNSKDEVFDAAKFGGLGYVTELKGVPGSPSEKDVATFNIYGAVKDTKKTFGDLDGFIRWRVALMEMTLESLHLADAKKPIPDFGKGADPYQAIQIHDYLNVSFLRQPAEVKAASRKTIEIFQKVYPETLSKKYFVNVPLFMQWMFGAMQMFMSKEIIAKMQWMSYGSELHKSLGDSVPKAYGGSGPDLEGSSETPKYGAATGAATEAATTPAVDDAAAVTTAV</sequence>
<comment type="caution">
    <text evidence="1">The sequence shown here is derived from an EMBL/GenBank/DDBJ whole genome shotgun (WGS) entry which is preliminary data.</text>
</comment>
<evidence type="ECO:0000313" key="1">
    <source>
        <dbReference type="EMBL" id="KAK8194178.1"/>
    </source>
</evidence>
<reference evidence="1" key="1">
    <citation type="submission" date="2024-02" db="EMBL/GenBank/DDBJ databases">
        <title>Metagenome Assembled Genome of Zalaria obscura JY119.</title>
        <authorList>
            <person name="Vighnesh L."/>
            <person name="Jagadeeshwari U."/>
            <person name="Venkata Ramana C."/>
            <person name="Sasikala C."/>
        </authorList>
    </citation>
    <scope>NUCLEOTIDE SEQUENCE</scope>
    <source>
        <strain evidence="1">JY119</strain>
    </source>
</reference>
<gene>
    <name evidence="1" type="primary">SFH5</name>
    <name evidence="1" type="ORF">M8818_007366</name>
</gene>
<dbReference type="Proteomes" id="UP001320706">
    <property type="component" value="Unassembled WGS sequence"/>
</dbReference>
<name>A0ACC3S3Y6_9PEZI</name>
<accession>A0ACC3S3Y6</accession>